<dbReference type="EMBL" id="JBHSRD010000003">
    <property type="protein sequence ID" value="MFC6006794.1"/>
    <property type="molecule type" value="Genomic_DNA"/>
</dbReference>
<comment type="caution">
    <text evidence="6">The sequence shown here is derived from an EMBL/GenBank/DDBJ whole genome shotgun (WGS) entry which is preliminary data.</text>
</comment>
<keyword evidence="5" id="KW-0119">Carbohydrate metabolism</keyword>
<dbReference type="RefSeq" id="WP_345718268.1">
    <property type="nucleotide sequence ID" value="NZ_BAABFP010000008.1"/>
</dbReference>
<evidence type="ECO:0000256" key="5">
    <source>
        <dbReference type="ARBA" id="ARBA00023277"/>
    </source>
</evidence>
<dbReference type="InterPro" id="IPR006879">
    <property type="entry name" value="YdjC-like"/>
</dbReference>
<accession>A0ABW1JBW4</accession>
<dbReference type="Gene3D" id="3.20.20.370">
    <property type="entry name" value="Glycoside hydrolase/deacetylase"/>
    <property type="match status" value="1"/>
</dbReference>
<sequence length="278" mass="29873">MLASERLGFPADARVLIINADDFGMYPAINAAVLESIERGVASSCSLMPPCPGAAEALRLLMARPNLPFGIHLTLVSESARMRFRPMAGPERVPSLVDRDGFLILAEDRESLLRIAILGEVEVELRAQIDSVLRTGLSPTHLDWHSLADGGRSDIFELGLDLAAQYGLAARVWLEPGRQLARGRGLPVVDHPFVDSFSLGVEGKAERFAALVEALPAGLSEWAVHPGPAGADAEPADDGRWVRASDLAWLASAAAAQQLRDAGITVIDYRGLQEAWRG</sequence>
<name>A0ABW1JBW4_9ACTN</name>
<keyword evidence="7" id="KW-1185">Reference proteome</keyword>
<evidence type="ECO:0000256" key="2">
    <source>
        <dbReference type="ARBA" id="ARBA00022723"/>
    </source>
</evidence>
<dbReference type="Pfam" id="PF04794">
    <property type="entry name" value="YdjC"/>
    <property type="match status" value="1"/>
</dbReference>
<organism evidence="6 7">
    <name type="scientific">Angustibacter luteus</name>
    <dbReference type="NCBI Taxonomy" id="658456"/>
    <lineage>
        <taxon>Bacteria</taxon>
        <taxon>Bacillati</taxon>
        <taxon>Actinomycetota</taxon>
        <taxon>Actinomycetes</taxon>
        <taxon>Kineosporiales</taxon>
        <taxon>Kineosporiaceae</taxon>
    </lineage>
</organism>
<evidence type="ECO:0000256" key="3">
    <source>
        <dbReference type="ARBA" id="ARBA00022801"/>
    </source>
</evidence>
<gene>
    <name evidence="6" type="ORF">ACFQDO_06575</name>
</gene>
<evidence type="ECO:0000256" key="1">
    <source>
        <dbReference type="ARBA" id="ARBA00001946"/>
    </source>
</evidence>
<dbReference type="Proteomes" id="UP001596189">
    <property type="component" value="Unassembled WGS sequence"/>
</dbReference>
<dbReference type="PANTHER" id="PTHR31609:SF1">
    <property type="entry name" value="CARBOHYDRATE DEACETYLASE"/>
    <property type="match status" value="1"/>
</dbReference>
<comment type="cofactor">
    <cofactor evidence="1">
        <name>Mg(2+)</name>
        <dbReference type="ChEBI" id="CHEBI:18420"/>
    </cofactor>
</comment>
<evidence type="ECO:0000313" key="6">
    <source>
        <dbReference type="EMBL" id="MFC6006794.1"/>
    </source>
</evidence>
<protein>
    <submittedName>
        <fullName evidence="6">ChbG/HpnK family deacetylase</fullName>
    </submittedName>
</protein>
<dbReference type="PANTHER" id="PTHR31609">
    <property type="entry name" value="YDJC DEACETYLASE FAMILY MEMBER"/>
    <property type="match status" value="1"/>
</dbReference>
<dbReference type="SUPFAM" id="SSF88713">
    <property type="entry name" value="Glycoside hydrolase/deacetylase"/>
    <property type="match status" value="1"/>
</dbReference>
<keyword evidence="2" id="KW-0479">Metal-binding</keyword>
<dbReference type="InterPro" id="IPR011330">
    <property type="entry name" value="Glyco_hydro/deAcase_b/a-brl"/>
</dbReference>
<keyword evidence="3" id="KW-0378">Hydrolase</keyword>
<reference evidence="7" key="1">
    <citation type="journal article" date="2019" name="Int. J. Syst. Evol. Microbiol.">
        <title>The Global Catalogue of Microorganisms (GCM) 10K type strain sequencing project: providing services to taxonomists for standard genome sequencing and annotation.</title>
        <authorList>
            <consortium name="The Broad Institute Genomics Platform"/>
            <consortium name="The Broad Institute Genome Sequencing Center for Infectious Disease"/>
            <person name="Wu L."/>
            <person name="Ma J."/>
        </authorList>
    </citation>
    <scope>NUCLEOTIDE SEQUENCE [LARGE SCALE GENOMIC DNA]</scope>
    <source>
        <strain evidence="7">KACC 14249</strain>
    </source>
</reference>
<keyword evidence="4" id="KW-0460">Magnesium</keyword>
<evidence type="ECO:0000313" key="7">
    <source>
        <dbReference type="Proteomes" id="UP001596189"/>
    </source>
</evidence>
<proteinExistence type="predicted"/>
<evidence type="ECO:0000256" key="4">
    <source>
        <dbReference type="ARBA" id="ARBA00022842"/>
    </source>
</evidence>